<dbReference type="OrthoDB" id="485032at2"/>
<evidence type="ECO:0000313" key="3">
    <source>
        <dbReference type="Proteomes" id="UP000451860"/>
    </source>
</evidence>
<dbReference type="AlphaFoldDB" id="A0A7J5UU03"/>
<dbReference type="PANTHER" id="PTHR36437:SF2">
    <property type="entry name" value="GLYOXALASE_BLEOMYCIN RESISTANCE PROTEIN_DIOXYGENASE"/>
    <property type="match status" value="1"/>
</dbReference>
<dbReference type="Proteomes" id="UP000451860">
    <property type="component" value="Unassembled WGS sequence"/>
</dbReference>
<dbReference type="RefSeq" id="WP_152200272.1">
    <property type="nucleotide sequence ID" value="NZ_VUKF01000003.1"/>
</dbReference>
<comment type="caution">
    <text evidence="2">The sequence shown here is derived from an EMBL/GenBank/DDBJ whole genome shotgun (WGS) entry which is preliminary data.</text>
</comment>
<evidence type="ECO:0000259" key="1">
    <source>
        <dbReference type="PROSITE" id="PS51819"/>
    </source>
</evidence>
<gene>
    <name evidence="2" type="ORF">GB883_02355</name>
</gene>
<sequence>MALITHLQVVSVPVSDQDRAKAFYVDTLGFELRRDNPMGPGQRWVEVAPPGAATSLTLVTWFPTMPPGSLKGLVLATDDVDRAVAELHERGVEFLDPLTDAPWGRWATFDDPDGNGWVLQQSR</sequence>
<dbReference type="EMBL" id="WHJE01000005">
    <property type="protein sequence ID" value="KAE8765771.1"/>
    <property type="molecule type" value="Genomic_DNA"/>
</dbReference>
<reference evidence="2 3" key="1">
    <citation type="submission" date="2019-10" db="EMBL/GenBank/DDBJ databases">
        <title>Georgenia wutianyii sp. nov. and Georgenia yuyongxinii sp. nov. isolated from plateau pika (Ochotona curzoniae) in the Qinghai-Tibet plateau of China.</title>
        <authorList>
            <person name="Tian Z."/>
        </authorList>
    </citation>
    <scope>NUCLEOTIDE SEQUENCE [LARGE SCALE GENOMIC DNA]</scope>
    <source>
        <strain evidence="2 3">DSM 21501</strain>
    </source>
</reference>
<dbReference type="Pfam" id="PF00903">
    <property type="entry name" value="Glyoxalase"/>
    <property type="match status" value="1"/>
</dbReference>
<dbReference type="CDD" id="cd07263">
    <property type="entry name" value="VOC_like"/>
    <property type="match status" value="1"/>
</dbReference>
<name>A0A7J5UU03_9MICO</name>
<evidence type="ECO:0000313" key="2">
    <source>
        <dbReference type="EMBL" id="KAE8765771.1"/>
    </source>
</evidence>
<dbReference type="InterPro" id="IPR029068">
    <property type="entry name" value="Glyas_Bleomycin-R_OHBP_Dase"/>
</dbReference>
<feature type="domain" description="VOC" evidence="1">
    <location>
        <begin position="5"/>
        <end position="122"/>
    </location>
</feature>
<dbReference type="Gene3D" id="3.10.180.10">
    <property type="entry name" value="2,3-Dihydroxybiphenyl 1,2-Dioxygenase, domain 1"/>
    <property type="match status" value="1"/>
</dbReference>
<keyword evidence="3" id="KW-1185">Reference proteome</keyword>
<dbReference type="PANTHER" id="PTHR36437">
    <property type="entry name" value="GLYOXALASE/BLEOMYCIN RESISTANCE PROTEIN/DIOXYGENASE"/>
    <property type="match status" value="1"/>
</dbReference>
<protein>
    <recommendedName>
        <fullName evidence="1">VOC domain-containing protein</fullName>
    </recommendedName>
</protein>
<organism evidence="2 3">
    <name type="scientific">Georgenia thermotolerans</name>
    <dbReference type="NCBI Taxonomy" id="527326"/>
    <lineage>
        <taxon>Bacteria</taxon>
        <taxon>Bacillati</taxon>
        <taxon>Actinomycetota</taxon>
        <taxon>Actinomycetes</taxon>
        <taxon>Micrococcales</taxon>
        <taxon>Bogoriellaceae</taxon>
        <taxon>Georgenia</taxon>
    </lineage>
</organism>
<dbReference type="SUPFAM" id="SSF54593">
    <property type="entry name" value="Glyoxalase/Bleomycin resistance protein/Dihydroxybiphenyl dioxygenase"/>
    <property type="match status" value="1"/>
</dbReference>
<proteinExistence type="predicted"/>
<dbReference type="InterPro" id="IPR004360">
    <property type="entry name" value="Glyas_Fos-R_dOase_dom"/>
</dbReference>
<accession>A0A7J5UU03</accession>
<dbReference type="InterPro" id="IPR037523">
    <property type="entry name" value="VOC_core"/>
</dbReference>
<dbReference type="PROSITE" id="PS51819">
    <property type="entry name" value="VOC"/>
    <property type="match status" value="1"/>
</dbReference>